<dbReference type="Proteomes" id="UP001548832">
    <property type="component" value="Unassembled WGS sequence"/>
</dbReference>
<dbReference type="InterPro" id="IPR008258">
    <property type="entry name" value="Transglycosylase_SLT_dom_1"/>
</dbReference>
<dbReference type="PANTHER" id="PTHR37423:SF2">
    <property type="entry name" value="MEMBRANE-BOUND LYTIC MUREIN TRANSGLYCOSYLASE C"/>
    <property type="match status" value="1"/>
</dbReference>
<proteinExistence type="inferred from homology"/>
<keyword evidence="6" id="KW-0456">Lyase</keyword>
<organism evidence="6 7">
    <name type="scientific">Mesorhizobium shangrilense</name>
    <dbReference type="NCBI Taxonomy" id="460060"/>
    <lineage>
        <taxon>Bacteria</taxon>
        <taxon>Pseudomonadati</taxon>
        <taxon>Pseudomonadota</taxon>
        <taxon>Alphaproteobacteria</taxon>
        <taxon>Hyphomicrobiales</taxon>
        <taxon>Phyllobacteriaceae</taxon>
        <taxon>Mesorhizobium</taxon>
    </lineage>
</organism>
<dbReference type="EC" id="4.2.2.n1" evidence="6"/>
<evidence type="ECO:0000259" key="5">
    <source>
        <dbReference type="Pfam" id="PF01464"/>
    </source>
</evidence>
<sequence length="392" mass="41705">MNNAMSPNRALAVALAMATALSSSVALAQVPVIDGARVKIQTQTMDWYTTYEADTKKVKGASGGTTESVAPGQGSGSPMDCSAEGMSGDTTRAPAAKRTHSQQEIARMVEEEAIRQGVDPNFAMAIAEQESRFRQSARSGVGAIGVMQLMPGTAAELDVNPYDTRDNIRGGVKYIKKLQGMFGNRTDLVAAGYNAGPYRQSLLNGRVPNIPETQDYVKKVSGYYNQNKAHNGDRAPQGGSTPDPETVGYNQACGEPLKKALDRNTEAQLERGKIWNEFVQKSTEANQQYLQRLQAGLTAASAGLRSSGAGGDKGFGDGSLVMPEVQCPTAVFNTGGTRCYAVPSPASTKDIQGWLMNLQEQARLKGEAATFSVMEDPALGLVTVVDNRPIAQ</sequence>
<gene>
    <name evidence="6" type="ORF">ABVQ20_35460</name>
</gene>
<dbReference type="Gene3D" id="1.10.530.10">
    <property type="match status" value="1"/>
</dbReference>
<dbReference type="GO" id="GO:0016829">
    <property type="term" value="F:lyase activity"/>
    <property type="evidence" value="ECO:0007669"/>
    <property type="project" value="UniProtKB-KW"/>
</dbReference>
<evidence type="ECO:0000313" key="6">
    <source>
        <dbReference type="EMBL" id="MET2832254.1"/>
    </source>
</evidence>
<keyword evidence="7" id="KW-1185">Reference proteome</keyword>
<evidence type="ECO:0000256" key="2">
    <source>
        <dbReference type="ARBA" id="ARBA00009387"/>
    </source>
</evidence>
<comment type="similarity">
    <text evidence="1">Belongs to the transglycosylase Slt family.</text>
</comment>
<reference evidence="6 7" key="1">
    <citation type="submission" date="2024-06" db="EMBL/GenBank/DDBJ databases">
        <authorList>
            <person name="Kim D.-U."/>
        </authorList>
    </citation>
    <scope>NUCLEOTIDE SEQUENCE [LARGE SCALE GENOMIC DNA]</scope>
    <source>
        <strain evidence="6 7">KACC15460</strain>
    </source>
</reference>
<dbReference type="InterPro" id="IPR023346">
    <property type="entry name" value="Lysozyme-like_dom_sf"/>
</dbReference>
<evidence type="ECO:0000256" key="1">
    <source>
        <dbReference type="ARBA" id="ARBA00007734"/>
    </source>
</evidence>
<accession>A0ABV2DQD3</accession>
<feature type="domain" description="Transglycosylase SLT" evidence="5">
    <location>
        <begin position="109"/>
        <end position="199"/>
    </location>
</feature>
<feature type="region of interest" description="Disordered" evidence="3">
    <location>
        <begin position="58"/>
        <end position="97"/>
    </location>
</feature>
<dbReference type="PANTHER" id="PTHR37423">
    <property type="entry name" value="SOLUBLE LYTIC MUREIN TRANSGLYCOSYLASE-RELATED"/>
    <property type="match status" value="1"/>
</dbReference>
<dbReference type="CDD" id="cd00254">
    <property type="entry name" value="LT-like"/>
    <property type="match status" value="1"/>
</dbReference>
<protein>
    <submittedName>
        <fullName evidence="6">Lytic transglycosylase domain-containing protein</fullName>
        <ecNumber evidence="6">4.2.2.n1</ecNumber>
    </submittedName>
</protein>
<evidence type="ECO:0000313" key="7">
    <source>
        <dbReference type="Proteomes" id="UP001548832"/>
    </source>
</evidence>
<dbReference type="RefSeq" id="WP_354464477.1">
    <property type="nucleotide sequence ID" value="NZ_JBEWSZ010000008.1"/>
</dbReference>
<keyword evidence="4" id="KW-0732">Signal</keyword>
<feature type="signal peptide" evidence="4">
    <location>
        <begin position="1"/>
        <end position="28"/>
    </location>
</feature>
<feature type="region of interest" description="Disordered" evidence="3">
    <location>
        <begin position="226"/>
        <end position="251"/>
    </location>
</feature>
<evidence type="ECO:0000256" key="4">
    <source>
        <dbReference type="SAM" id="SignalP"/>
    </source>
</evidence>
<dbReference type="SUPFAM" id="SSF53955">
    <property type="entry name" value="Lysozyme-like"/>
    <property type="match status" value="1"/>
</dbReference>
<dbReference type="EMBL" id="JBEWSZ010000008">
    <property type="protein sequence ID" value="MET2832254.1"/>
    <property type="molecule type" value="Genomic_DNA"/>
</dbReference>
<feature type="chain" id="PRO_5046750049" evidence="4">
    <location>
        <begin position="29"/>
        <end position="392"/>
    </location>
</feature>
<name>A0ABV2DQD3_9HYPH</name>
<comment type="caution">
    <text evidence="6">The sequence shown here is derived from an EMBL/GenBank/DDBJ whole genome shotgun (WGS) entry which is preliminary data.</text>
</comment>
<evidence type="ECO:0000256" key="3">
    <source>
        <dbReference type="SAM" id="MobiDB-lite"/>
    </source>
</evidence>
<comment type="similarity">
    <text evidence="2">Belongs to the virb1 family.</text>
</comment>
<dbReference type="Pfam" id="PF01464">
    <property type="entry name" value="SLT"/>
    <property type="match status" value="1"/>
</dbReference>